<evidence type="ECO:0000313" key="2">
    <source>
        <dbReference type="EMBL" id="EGK70086.1"/>
    </source>
</evidence>
<feature type="compositionally biased region" description="Polar residues" evidence="1">
    <location>
        <begin position="212"/>
        <end position="222"/>
    </location>
</feature>
<accession>F5RIA4</accession>
<reference evidence="2 3" key="1">
    <citation type="journal article" date="2011" name="J. Bacteriol.">
        <title>Genome sequence of Methyloversatilis universalis FAM5T, a methylotrophic representative of the order Rhodocyclales.</title>
        <authorList>
            <person name="Kittichotirat W."/>
            <person name="Good N.M."/>
            <person name="Hall R."/>
            <person name="Bringel F."/>
            <person name="Lajus A."/>
            <person name="Medigue C."/>
            <person name="Smalley N.E."/>
            <person name="Beck D."/>
            <person name="Bumgarner R."/>
            <person name="Vuilleumier S."/>
            <person name="Kalyuzhnaya M.G."/>
        </authorList>
    </citation>
    <scope>NUCLEOTIDE SEQUENCE [LARGE SCALE GENOMIC DNA]</scope>
    <source>
        <strain evidence="3">ATCC BAA-1314 / JCM 13912 / FAM5</strain>
    </source>
</reference>
<proteinExistence type="predicted"/>
<comment type="caution">
    <text evidence="2">The sequence shown here is derived from an EMBL/GenBank/DDBJ whole genome shotgun (WGS) entry which is preliminary data.</text>
</comment>
<dbReference type="InterPro" id="IPR021735">
    <property type="entry name" value="DUF3306"/>
</dbReference>
<feature type="compositionally biased region" description="Low complexity" evidence="1">
    <location>
        <begin position="178"/>
        <end position="187"/>
    </location>
</feature>
<dbReference type="Pfam" id="PF11748">
    <property type="entry name" value="DUF3306"/>
    <property type="match status" value="1"/>
</dbReference>
<evidence type="ECO:0000256" key="1">
    <source>
        <dbReference type="SAM" id="MobiDB-lite"/>
    </source>
</evidence>
<evidence type="ECO:0000313" key="3">
    <source>
        <dbReference type="Proteomes" id="UP000005019"/>
    </source>
</evidence>
<dbReference type="Proteomes" id="UP000005019">
    <property type="component" value="Unassembled WGS sequence"/>
</dbReference>
<dbReference type="AlphaFoldDB" id="F5RIA4"/>
<dbReference type="EMBL" id="AFHG01000059">
    <property type="protein sequence ID" value="EGK70086.1"/>
    <property type="molecule type" value="Genomic_DNA"/>
</dbReference>
<dbReference type="STRING" id="1000565.METUNv1_04054"/>
<keyword evidence="3" id="KW-1185">Reference proteome</keyword>
<gene>
    <name evidence="2" type="ORF">METUNv1_04054</name>
</gene>
<name>F5RIA4_METUF</name>
<evidence type="ECO:0008006" key="4">
    <source>
        <dbReference type="Google" id="ProtNLM"/>
    </source>
</evidence>
<dbReference type="eggNOG" id="ENOG5032ZGA">
    <property type="taxonomic scope" value="Bacteria"/>
</dbReference>
<sequence>MAACAQARVELNVSDDPVKGFLGRWSRLKREAAAADAVTPVPPAVKPPEADAANAAAPLPSAAPALTEDAAPPPLESLGFDSDYRAFLGQKVDEGLKRAALKKLFHTPHFNTMDGLDVYIEDFNLYEPLPASMVSQLAHAKETLNPTLPADWLTATPDSRSSADAAELPVAPTDDSDAAGATAAVEGGEAGADDPEALPRVGTDDNARAVQPVSSAEVSQGVVSPGVEGSHSGSE</sequence>
<organism evidence="2 3">
    <name type="scientific">Methyloversatilis universalis (strain ATCC BAA-1314 / DSM 25237 / JCM 13912 / CCUG 52030 / FAM5)</name>
    <dbReference type="NCBI Taxonomy" id="1000565"/>
    <lineage>
        <taxon>Bacteria</taxon>
        <taxon>Pseudomonadati</taxon>
        <taxon>Pseudomonadota</taxon>
        <taxon>Betaproteobacteria</taxon>
        <taxon>Nitrosomonadales</taxon>
        <taxon>Sterolibacteriaceae</taxon>
        <taxon>Methyloversatilis</taxon>
    </lineage>
</organism>
<protein>
    <recommendedName>
        <fullName evidence="4">DUF3306 domain-containing protein</fullName>
    </recommendedName>
</protein>
<feature type="region of interest" description="Disordered" evidence="1">
    <location>
        <begin position="150"/>
        <end position="235"/>
    </location>
</feature>